<organism evidence="2 3">
    <name type="scientific">Aplosporella prunicola CBS 121167</name>
    <dbReference type="NCBI Taxonomy" id="1176127"/>
    <lineage>
        <taxon>Eukaryota</taxon>
        <taxon>Fungi</taxon>
        <taxon>Dikarya</taxon>
        <taxon>Ascomycota</taxon>
        <taxon>Pezizomycotina</taxon>
        <taxon>Dothideomycetes</taxon>
        <taxon>Dothideomycetes incertae sedis</taxon>
        <taxon>Botryosphaeriales</taxon>
        <taxon>Aplosporellaceae</taxon>
        <taxon>Aplosporella</taxon>
    </lineage>
</organism>
<dbReference type="AlphaFoldDB" id="A0A6A6BNS6"/>
<dbReference type="Proteomes" id="UP000799438">
    <property type="component" value="Unassembled WGS sequence"/>
</dbReference>
<feature type="compositionally biased region" description="Basic and acidic residues" evidence="1">
    <location>
        <begin position="105"/>
        <end position="115"/>
    </location>
</feature>
<keyword evidence="3" id="KW-1185">Reference proteome</keyword>
<proteinExistence type="predicted"/>
<sequence length="214" mass="23162">MSLPATRPPLHPSTVQYTISVSNYRAFAIAIIHLHHPSHASPFPHQNPTNRPPSHFFIHPLSHRLHQRPAPPISVCPSLGRAARGGWAGGRRERASASAKNKAGRKQERRPDSQKRSSSSSIAKQGPPPPSHRPVRAGKCRNKKIWGWLAGSLTPANIEPDRPASHLVVQRGTSNASAKHDQRAPGLSPRKQGGDAQSLLVGVRVRRDGPLGVG</sequence>
<reference evidence="2" key="1">
    <citation type="journal article" date="2020" name="Stud. Mycol.">
        <title>101 Dothideomycetes genomes: a test case for predicting lifestyles and emergence of pathogens.</title>
        <authorList>
            <person name="Haridas S."/>
            <person name="Albert R."/>
            <person name="Binder M."/>
            <person name="Bloem J."/>
            <person name="Labutti K."/>
            <person name="Salamov A."/>
            <person name="Andreopoulos B."/>
            <person name="Baker S."/>
            <person name="Barry K."/>
            <person name="Bills G."/>
            <person name="Bluhm B."/>
            <person name="Cannon C."/>
            <person name="Castanera R."/>
            <person name="Culley D."/>
            <person name="Daum C."/>
            <person name="Ezra D."/>
            <person name="Gonzalez J."/>
            <person name="Henrissat B."/>
            <person name="Kuo A."/>
            <person name="Liang C."/>
            <person name="Lipzen A."/>
            <person name="Lutzoni F."/>
            <person name="Magnuson J."/>
            <person name="Mondo S."/>
            <person name="Nolan M."/>
            <person name="Ohm R."/>
            <person name="Pangilinan J."/>
            <person name="Park H.-J."/>
            <person name="Ramirez L."/>
            <person name="Alfaro M."/>
            <person name="Sun H."/>
            <person name="Tritt A."/>
            <person name="Yoshinaga Y."/>
            <person name="Zwiers L.-H."/>
            <person name="Turgeon B."/>
            <person name="Goodwin S."/>
            <person name="Spatafora J."/>
            <person name="Crous P."/>
            <person name="Grigoriev I."/>
        </authorList>
    </citation>
    <scope>NUCLEOTIDE SEQUENCE</scope>
    <source>
        <strain evidence="2">CBS 121167</strain>
    </source>
</reference>
<accession>A0A6A6BNS6</accession>
<dbReference type="RefSeq" id="XP_033400209.1">
    <property type="nucleotide sequence ID" value="XM_033535432.1"/>
</dbReference>
<protein>
    <submittedName>
        <fullName evidence="2">Uncharacterized protein</fullName>
    </submittedName>
</protein>
<evidence type="ECO:0000313" key="2">
    <source>
        <dbReference type="EMBL" id="KAF2144497.1"/>
    </source>
</evidence>
<name>A0A6A6BNS6_9PEZI</name>
<dbReference type="GeneID" id="54292926"/>
<feature type="compositionally biased region" description="Basic and acidic residues" evidence="1">
    <location>
        <begin position="205"/>
        <end position="214"/>
    </location>
</feature>
<feature type="region of interest" description="Disordered" evidence="1">
    <location>
        <begin position="82"/>
        <end position="138"/>
    </location>
</feature>
<dbReference type="EMBL" id="ML995479">
    <property type="protein sequence ID" value="KAF2144497.1"/>
    <property type="molecule type" value="Genomic_DNA"/>
</dbReference>
<evidence type="ECO:0000256" key="1">
    <source>
        <dbReference type="SAM" id="MobiDB-lite"/>
    </source>
</evidence>
<evidence type="ECO:0000313" key="3">
    <source>
        <dbReference type="Proteomes" id="UP000799438"/>
    </source>
</evidence>
<gene>
    <name evidence="2" type="ORF">K452DRAFT_142870</name>
</gene>
<feature type="region of interest" description="Disordered" evidence="1">
    <location>
        <begin position="169"/>
        <end position="214"/>
    </location>
</feature>